<sequence>MTKGKSDNTLWKIDLLENKFLGSKPRYKSTSKLLAAKDNKKLMKKMPSTKADAQAQILDMKTGVFGRKYHGALVKLRSEVKKTVKADLHKLGKKADENKQVLEFLQNDNLIEDMVVSKVIRILQAAVLNNKTARENPPKFIDPQVLQVIGDKQHSSNPTKFFKDHCQNNKELHKYVSSLWNLKGMKLVLAEIEWSFRLVRGNLTEQEINNRRTATGKSIKKDNDENSDSEDDGSDDDSGSDTEDENDESAPADFEKFAVYDNLVVDSDQEDEGPQLDPKINYNEVTDEEPSEESSGDDTSGSDVEDVVDNKKTKSTKKPKDDFFASDSESDSEDAQSVEKKYNLPELTTGYISGGSDDEGDFQVDDDRVVKQVTSQRKNRRGQRARQKIWEQKYGKTAKHKQKESEAYENDKKRRQSEFEEREQKRRSRAQEALENAPSGSNLTPIGRKQQDKPKKEEHPSWIAKKKEEEKLKNLKFTGKKITFD</sequence>
<dbReference type="PANTHER" id="PTHR23325">
    <property type="entry name" value="SERUM RESPONSE FACTOR-BINDING"/>
    <property type="match status" value="1"/>
</dbReference>
<protein>
    <submittedName>
        <fullName evidence="4">Bud-site selection protein</fullName>
    </submittedName>
</protein>
<dbReference type="Proteomes" id="UP000000707">
    <property type="component" value="Unassembled WGS sequence"/>
</dbReference>
<evidence type="ECO:0000313" key="5">
    <source>
        <dbReference type="Proteomes" id="UP000000707"/>
    </source>
</evidence>
<dbReference type="OrthoDB" id="3364872at2759"/>
<feature type="region of interest" description="Disordered" evidence="2">
    <location>
        <begin position="214"/>
        <end position="485"/>
    </location>
</feature>
<accession>G3BCU5</accession>
<feature type="compositionally biased region" description="Basic and acidic residues" evidence="2">
    <location>
        <begin position="403"/>
        <end position="432"/>
    </location>
</feature>
<feature type="compositionally biased region" description="Basic and acidic residues" evidence="2">
    <location>
        <begin position="449"/>
        <end position="473"/>
    </location>
</feature>
<name>G3BCU5_CANTC</name>
<dbReference type="HOGENOM" id="CLU_024653_0_0_1"/>
<feature type="compositionally biased region" description="Acidic residues" evidence="2">
    <location>
        <begin position="285"/>
        <end position="296"/>
    </location>
</feature>
<feature type="compositionally biased region" description="Acidic residues" evidence="2">
    <location>
        <begin position="225"/>
        <end position="250"/>
    </location>
</feature>
<dbReference type="InterPro" id="IPR037393">
    <property type="entry name" value="Bud22/SRFB1"/>
</dbReference>
<dbReference type="STRING" id="590646.G3BCU5"/>
<dbReference type="InterPro" id="IPR015158">
    <property type="entry name" value="Bud22_dom"/>
</dbReference>
<proteinExistence type="predicted"/>
<dbReference type="AlphaFoldDB" id="G3BCU5"/>
<evidence type="ECO:0000313" key="4">
    <source>
        <dbReference type="EMBL" id="EGV60212.1"/>
    </source>
</evidence>
<dbReference type="GeneID" id="18249993"/>
<keyword evidence="5" id="KW-1185">Reference proteome</keyword>
<keyword evidence="1" id="KW-0175">Coiled coil</keyword>
<dbReference type="Pfam" id="PF09073">
    <property type="entry name" value="BUD22"/>
    <property type="match status" value="1"/>
</dbReference>
<dbReference type="PANTHER" id="PTHR23325:SF1">
    <property type="entry name" value="SERUM RESPONSE FACTOR-BINDING PROTEIN 1"/>
    <property type="match status" value="1"/>
</dbReference>
<dbReference type="KEGG" id="cten:18249993"/>
<evidence type="ECO:0000256" key="2">
    <source>
        <dbReference type="SAM" id="MobiDB-lite"/>
    </source>
</evidence>
<dbReference type="GO" id="GO:0030490">
    <property type="term" value="P:maturation of SSU-rRNA"/>
    <property type="evidence" value="ECO:0007669"/>
    <property type="project" value="TreeGrafter"/>
</dbReference>
<organism evidence="5">
    <name type="scientific">Candida tenuis (strain ATCC 10573 / BCRC 21748 / CBS 615 / JCM 9827 / NBRC 10315 / NRRL Y-1498 / VKM Y-70)</name>
    <name type="common">Yeast</name>
    <name type="synonym">Yamadazyma tenuis</name>
    <dbReference type="NCBI Taxonomy" id="590646"/>
    <lineage>
        <taxon>Eukaryota</taxon>
        <taxon>Fungi</taxon>
        <taxon>Dikarya</taxon>
        <taxon>Ascomycota</taxon>
        <taxon>Saccharomycotina</taxon>
        <taxon>Pichiomycetes</taxon>
        <taxon>Debaryomycetaceae</taxon>
        <taxon>Yamadazyma</taxon>
    </lineage>
</organism>
<evidence type="ECO:0000259" key="3">
    <source>
        <dbReference type="Pfam" id="PF09073"/>
    </source>
</evidence>
<dbReference type="EMBL" id="GL996528">
    <property type="protein sequence ID" value="EGV60212.1"/>
    <property type="molecule type" value="Genomic_DNA"/>
</dbReference>
<dbReference type="GO" id="GO:0005634">
    <property type="term" value="C:nucleus"/>
    <property type="evidence" value="ECO:0007669"/>
    <property type="project" value="TreeGrafter"/>
</dbReference>
<feature type="compositionally biased region" description="Basic residues" evidence="2">
    <location>
        <begin position="377"/>
        <end position="387"/>
    </location>
</feature>
<reference evidence="4 5" key="1">
    <citation type="journal article" date="2011" name="Proc. Natl. Acad. Sci. U.S.A.">
        <title>Comparative genomics of xylose-fermenting fungi for enhanced biofuel production.</title>
        <authorList>
            <person name="Wohlbach D.J."/>
            <person name="Kuo A."/>
            <person name="Sato T.K."/>
            <person name="Potts K.M."/>
            <person name="Salamov A.A."/>
            <person name="LaButti K.M."/>
            <person name="Sun H."/>
            <person name="Clum A."/>
            <person name="Pangilinan J.L."/>
            <person name="Lindquist E.A."/>
            <person name="Lucas S."/>
            <person name="Lapidus A."/>
            <person name="Jin M."/>
            <person name="Gunawan C."/>
            <person name="Balan V."/>
            <person name="Dale B.E."/>
            <person name="Jeffries T.W."/>
            <person name="Zinkel R."/>
            <person name="Barry K.W."/>
            <person name="Grigoriev I.V."/>
            <person name="Gasch A.P."/>
        </authorList>
    </citation>
    <scope>NUCLEOTIDE SEQUENCE [LARGE SCALE GENOMIC DNA]</scope>
    <source>
        <strain evidence="5">ATCC 10573 / BCRC 21748 / CBS 615 / JCM 9827 / NBRC 10315 / NRRL Y-1498 / VKM Y-70</strain>
    </source>
</reference>
<gene>
    <name evidence="4" type="ORF">CANTEDRAFT_136703</name>
</gene>
<dbReference type="eggNOG" id="ENOG502S6Z4">
    <property type="taxonomic scope" value="Eukaryota"/>
</dbReference>
<evidence type="ECO:0000256" key="1">
    <source>
        <dbReference type="ARBA" id="ARBA00023054"/>
    </source>
</evidence>
<feature type="compositionally biased region" description="Basic and acidic residues" evidence="2">
    <location>
        <begin position="308"/>
        <end position="323"/>
    </location>
</feature>
<dbReference type="GO" id="GO:0030686">
    <property type="term" value="C:90S preribosome"/>
    <property type="evidence" value="ECO:0007669"/>
    <property type="project" value="TreeGrafter"/>
</dbReference>
<feature type="domain" description="Bud22" evidence="3">
    <location>
        <begin position="69"/>
        <end position="485"/>
    </location>
</feature>